<dbReference type="Proteomes" id="UP000291485">
    <property type="component" value="Unassembled WGS sequence"/>
</dbReference>
<proteinExistence type="predicted"/>
<accession>A0A4R0NN43</accession>
<feature type="transmembrane region" description="Helical" evidence="1">
    <location>
        <begin position="207"/>
        <end position="232"/>
    </location>
</feature>
<name>A0A4R0NN43_9SPHI</name>
<dbReference type="PANTHER" id="PTHR34220">
    <property type="entry name" value="SENSOR HISTIDINE KINASE YPDA"/>
    <property type="match status" value="1"/>
</dbReference>
<dbReference type="InterPro" id="IPR036890">
    <property type="entry name" value="HATPase_C_sf"/>
</dbReference>
<evidence type="ECO:0000313" key="3">
    <source>
        <dbReference type="EMBL" id="TCD00555.1"/>
    </source>
</evidence>
<feature type="transmembrane region" description="Helical" evidence="1">
    <location>
        <begin position="94"/>
        <end position="115"/>
    </location>
</feature>
<dbReference type="InterPro" id="IPR010559">
    <property type="entry name" value="Sig_transdc_His_kin_internal"/>
</dbReference>
<keyword evidence="1" id="KW-1133">Transmembrane helix</keyword>
<keyword evidence="4" id="KW-1185">Reference proteome</keyword>
<dbReference type="EMBL" id="SJSN01000023">
    <property type="protein sequence ID" value="TCD00555.1"/>
    <property type="molecule type" value="Genomic_DNA"/>
</dbReference>
<dbReference type="Gene3D" id="3.30.565.10">
    <property type="entry name" value="Histidine kinase-like ATPase, C-terminal domain"/>
    <property type="match status" value="1"/>
</dbReference>
<dbReference type="InterPro" id="IPR050640">
    <property type="entry name" value="Bact_2-comp_sensor_kinase"/>
</dbReference>
<evidence type="ECO:0000259" key="2">
    <source>
        <dbReference type="Pfam" id="PF06580"/>
    </source>
</evidence>
<sequence length="512" mass="58608">MIILSGDPAETKTKNINQLEFWISTTLYILAVIGICTSTSYGTANAYRFIENHISYSRLSNFFLPEIFKISILYISFLLINFCFMPQLAKKNNIVLNVVLTVIVTGVSVLIWMVANTYSQADRLIEDDDIGHAYDILFGEAFTYIFLLYLLFNIYAYFSEKGMELLEKLSFLKSFNSNIKLEIFTSIKIWLITLMVFAVVFSPTRDYEIVVICLIAPPVNIIFVFLSIYYTIPNLRKIGKGFGRYFWGNVAISAMICLLLLLLLVGFMRNGPAVPIALILTSISLICISTPLAWYIYKHKFEKQTEIQMLKTELGKSDASLNFLKSQINPHFLFNALNTLFGTALQEKAERTGEGIQKLGDMMRFMLHENTQDKISLTREVEYLNNYIDLQKLRTSRSADISIDSHIEEQLNNLQITPMLLIPFIENAFKHGISLQQPSYIKMTLQTKESTLYFDVSNSIYIKADNDPEKLKSGIGLENVKQRLALLYHGKHELIIRESANEFFVHLTLQLG</sequence>
<dbReference type="PANTHER" id="PTHR34220:SF7">
    <property type="entry name" value="SENSOR HISTIDINE KINASE YPDA"/>
    <property type="match status" value="1"/>
</dbReference>
<dbReference type="RefSeq" id="WP_131562475.1">
    <property type="nucleotide sequence ID" value="NZ_SJSN01000023.1"/>
</dbReference>
<feature type="transmembrane region" description="Helical" evidence="1">
    <location>
        <begin position="21"/>
        <end position="42"/>
    </location>
</feature>
<feature type="transmembrane region" description="Helical" evidence="1">
    <location>
        <begin position="62"/>
        <end position="82"/>
    </location>
</feature>
<reference evidence="3 4" key="1">
    <citation type="submission" date="2019-02" db="EMBL/GenBank/DDBJ databases">
        <title>Pedobacter sp. RP-3-11 sp. nov., isolated from Arctic soil.</title>
        <authorList>
            <person name="Dahal R.H."/>
        </authorList>
    </citation>
    <scope>NUCLEOTIDE SEQUENCE [LARGE SCALE GENOMIC DNA]</scope>
    <source>
        <strain evidence="3 4">RP-3-11</strain>
    </source>
</reference>
<evidence type="ECO:0000256" key="1">
    <source>
        <dbReference type="SAM" id="Phobius"/>
    </source>
</evidence>
<protein>
    <submittedName>
        <fullName evidence="3">GHKL domain-containing protein</fullName>
    </submittedName>
</protein>
<evidence type="ECO:0000313" key="4">
    <source>
        <dbReference type="Proteomes" id="UP000291485"/>
    </source>
</evidence>
<dbReference type="OrthoDB" id="9792992at2"/>
<feature type="domain" description="Signal transduction histidine kinase internal region" evidence="2">
    <location>
        <begin position="319"/>
        <end position="396"/>
    </location>
</feature>
<dbReference type="GO" id="GO:0000155">
    <property type="term" value="F:phosphorelay sensor kinase activity"/>
    <property type="evidence" value="ECO:0007669"/>
    <property type="project" value="InterPro"/>
</dbReference>
<keyword evidence="1" id="KW-0472">Membrane</keyword>
<keyword evidence="1" id="KW-0812">Transmembrane</keyword>
<dbReference type="GO" id="GO:0016020">
    <property type="term" value="C:membrane"/>
    <property type="evidence" value="ECO:0007669"/>
    <property type="project" value="InterPro"/>
</dbReference>
<dbReference type="AlphaFoldDB" id="A0A4R0NN43"/>
<dbReference type="Pfam" id="PF06580">
    <property type="entry name" value="His_kinase"/>
    <property type="match status" value="1"/>
</dbReference>
<organism evidence="3 4">
    <name type="scientific">Pedobacter frigidisoli</name>
    <dbReference type="NCBI Taxonomy" id="2530455"/>
    <lineage>
        <taxon>Bacteria</taxon>
        <taxon>Pseudomonadati</taxon>
        <taxon>Bacteroidota</taxon>
        <taxon>Sphingobacteriia</taxon>
        <taxon>Sphingobacteriales</taxon>
        <taxon>Sphingobacteriaceae</taxon>
        <taxon>Pedobacter</taxon>
    </lineage>
</organism>
<gene>
    <name evidence="3" type="ORF">EZ449_20570</name>
</gene>
<feature type="transmembrane region" description="Helical" evidence="1">
    <location>
        <begin position="179"/>
        <end position="201"/>
    </location>
</feature>
<feature type="transmembrane region" description="Helical" evidence="1">
    <location>
        <begin position="273"/>
        <end position="297"/>
    </location>
</feature>
<feature type="transmembrane region" description="Helical" evidence="1">
    <location>
        <begin position="244"/>
        <end position="267"/>
    </location>
</feature>
<comment type="caution">
    <text evidence="3">The sequence shown here is derived from an EMBL/GenBank/DDBJ whole genome shotgun (WGS) entry which is preliminary data.</text>
</comment>
<feature type="transmembrane region" description="Helical" evidence="1">
    <location>
        <begin position="141"/>
        <end position="158"/>
    </location>
</feature>